<evidence type="ECO:0000256" key="3">
    <source>
        <dbReference type="ARBA" id="ARBA00022490"/>
    </source>
</evidence>
<feature type="domain" description="Ribosome recycling factor" evidence="7">
    <location>
        <begin position="22"/>
        <end position="183"/>
    </location>
</feature>
<comment type="caution">
    <text evidence="8">The sequence shown here is derived from an EMBL/GenBank/DDBJ whole genome shotgun (WGS) entry which is preliminary data.</text>
</comment>
<dbReference type="Pfam" id="PF01765">
    <property type="entry name" value="RRF"/>
    <property type="match status" value="1"/>
</dbReference>
<reference evidence="8 9" key="1">
    <citation type="journal article" date="2016" name="Environ. Microbiol.">
        <title>Genomic resolution of a cold subsurface aquifer community provides metabolic insights for novel microbes adapted to high CO concentrations.</title>
        <authorList>
            <person name="Probst A.J."/>
            <person name="Castelle C.J."/>
            <person name="Singh A."/>
            <person name="Brown C.T."/>
            <person name="Anantharaman K."/>
            <person name="Sharon I."/>
            <person name="Hug L.A."/>
            <person name="Burstein D."/>
            <person name="Emerson J.B."/>
            <person name="Thomas B.C."/>
            <person name="Banfield J.F."/>
        </authorList>
    </citation>
    <scope>NUCLEOTIDE SEQUENCE [LARGE SCALE GENOMIC DNA]</scope>
    <source>
        <strain evidence="8">CG2_30_54_11</strain>
    </source>
</reference>
<dbReference type="NCBIfam" id="TIGR00496">
    <property type="entry name" value="frr"/>
    <property type="match status" value="1"/>
</dbReference>
<dbReference type="InterPro" id="IPR002661">
    <property type="entry name" value="Ribosome_recyc_fac"/>
</dbReference>
<dbReference type="InterPro" id="IPR023584">
    <property type="entry name" value="Ribosome_recyc_fac_dom"/>
</dbReference>
<evidence type="ECO:0000256" key="1">
    <source>
        <dbReference type="ARBA" id="ARBA00004496"/>
    </source>
</evidence>
<dbReference type="CDD" id="cd00520">
    <property type="entry name" value="RRF"/>
    <property type="match status" value="1"/>
</dbReference>
<keyword evidence="3 5" id="KW-0963">Cytoplasm</keyword>
<comment type="function">
    <text evidence="5">Responsible for the release of ribosomes from messenger RNA at the termination of protein biosynthesis. May increase the efficiency of translation by recycling ribosomes from one round of translation to another.</text>
</comment>
<dbReference type="PANTHER" id="PTHR20982">
    <property type="entry name" value="RIBOSOME RECYCLING FACTOR"/>
    <property type="match status" value="1"/>
</dbReference>
<dbReference type="GO" id="GO:0005737">
    <property type="term" value="C:cytoplasm"/>
    <property type="evidence" value="ECO:0007669"/>
    <property type="project" value="UniProtKB-SubCell"/>
</dbReference>
<dbReference type="Proteomes" id="UP000183245">
    <property type="component" value="Unassembled WGS sequence"/>
</dbReference>
<dbReference type="STRING" id="1817892.AUK40_03170"/>
<dbReference type="PANTHER" id="PTHR20982:SF3">
    <property type="entry name" value="MITOCHONDRIAL RIBOSOME RECYCLING FACTOR PSEUDO 1"/>
    <property type="match status" value="1"/>
</dbReference>
<dbReference type="AlphaFoldDB" id="A0A1J5IYX9"/>
<dbReference type="FunFam" id="3.30.1360.40:FF:000001">
    <property type="entry name" value="Ribosome-recycling factor"/>
    <property type="match status" value="1"/>
</dbReference>
<organism evidence="8 9">
    <name type="scientific">Candidatus Wirthbacteria bacterium CG2_30_54_11</name>
    <dbReference type="NCBI Taxonomy" id="1817892"/>
    <lineage>
        <taxon>Bacteria</taxon>
        <taxon>Candidatus Wirthbacteria</taxon>
    </lineage>
</organism>
<keyword evidence="6" id="KW-0175">Coiled coil</keyword>
<comment type="similarity">
    <text evidence="2 5">Belongs to the RRF family.</text>
</comment>
<name>A0A1J5IYX9_9BACT</name>
<dbReference type="Gene3D" id="3.30.1360.40">
    <property type="match status" value="1"/>
</dbReference>
<accession>A0A1J5IYX9</accession>
<dbReference type="FunFam" id="1.10.132.20:FF:000001">
    <property type="entry name" value="Ribosome-recycling factor"/>
    <property type="match status" value="1"/>
</dbReference>
<evidence type="ECO:0000256" key="6">
    <source>
        <dbReference type="SAM" id="Coils"/>
    </source>
</evidence>
<evidence type="ECO:0000313" key="9">
    <source>
        <dbReference type="Proteomes" id="UP000183245"/>
    </source>
</evidence>
<dbReference type="Gene3D" id="1.10.132.20">
    <property type="entry name" value="Ribosome-recycling factor"/>
    <property type="match status" value="1"/>
</dbReference>
<evidence type="ECO:0000256" key="2">
    <source>
        <dbReference type="ARBA" id="ARBA00005912"/>
    </source>
</evidence>
<dbReference type="GO" id="GO:0006415">
    <property type="term" value="P:translational termination"/>
    <property type="evidence" value="ECO:0007669"/>
    <property type="project" value="UniProtKB-UniRule"/>
</dbReference>
<protein>
    <recommendedName>
        <fullName evidence="5">Ribosome-recycling factor</fullName>
        <shortName evidence="5">RRF</shortName>
    </recommendedName>
    <alternativeName>
        <fullName evidence="5">Ribosome-releasing factor</fullName>
    </alternativeName>
</protein>
<dbReference type="SUPFAM" id="SSF55194">
    <property type="entry name" value="Ribosome recycling factor, RRF"/>
    <property type="match status" value="1"/>
</dbReference>
<evidence type="ECO:0000256" key="5">
    <source>
        <dbReference type="HAMAP-Rule" id="MF_00040"/>
    </source>
</evidence>
<comment type="subcellular location">
    <subcellularLocation>
        <location evidence="1 5">Cytoplasm</location>
    </subcellularLocation>
</comment>
<keyword evidence="4 5" id="KW-0648">Protein biosynthesis</keyword>
<evidence type="ECO:0000259" key="7">
    <source>
        <dbReference type="Pfam" id="PF01765"/>
    </source>
</evidence>
<dbReference type="GO" id="GO:0043023">
    <property type="term" value="F:ribosomal large subunit binding"/>
    <property type="evidence" value="ECO:0007669"/>
    <property type="project" value="TreeGrafter"/>
</dbReference>
<gene>
    <name evidence="5" type="primary">frr</name>
    <name evidence="8" type="ORF">AUK40_03170</name>
</gene>
<evidence type="ECO:0000313" key="8">
    <source>
        <dbReference type="EMBL" id="OIP97486.1"/>
    </source>
</evidence>
<proteinExistence type="inferred from homology"/>
<sequence length="185" mass="21007">MSEAIMKMCRDTMNKNIEALVTQFARVNTGRAHASLIEDVPIEYFGSVIPLKQTASISVPESRQLLVTPWDRGAVSAIEKGIMASNLGLHPQVEGQTVRVMIPTMTEERRKDLRKVVDGYAEKSRIAIRTHRQDAIRDIKKEESDKALSEDESKRFQDQIQKLTEEHNHTIEQLLKAKVDEILTV</sequence>
<dbReference type="HAMAP" id="MF_00040">
    <property type="entry name" value="RRF"/>
    <property type="match status" value="1"/>
</dbReference>
<dbReference type="InterPro" id="IPR036191">
    <property type="entry name" value="RRF_sf"/>
</dbReference>
<dbReference type="EMBL" id="MNZT01000054">
    <property type="protein sequence ID" value="OIP97486.1"/>
    <property type="molecule type" value="Genomic_DNA"/>
</dbReference>
<feature type="coiled-coil region" evidence="6">
    <location>
        <begin position="132"/>
        <end position="173"/>
    </location>
</feature>
<evidence type="ECO:0000256" key="4">
    <source>
        <dbReference type="ARBA" id="ARBA00022917"/>
    </source>
</evidence>